<proteinExistence type="predicted"/>
<name>A0A2S6HYZ1_9FIRM</name>
<reference evidence="3 4" key="1">
    <citation type="submission" date="2018-02" db="EMBL/GenBank/DDBJ databases">
        <title>Genomic Encyclopedia of Archaeal and Bacterial Type Strains, Phase II (KMG-II): from individual species to whole genera.</title>
        <authorList>
            <person name="Goeker M."/>
        </authorList>
    </citation>
    <scope>NUCLEOTIDE SEQUENCE [LARGE SCALE GENOMIC DNA]</scope>
    <source>
        <strain evidence="3 4">DSM 3808</strain>
    </source>
</reference>
<keyword evidence="1" id="KW-0812">Transmembrane</keyword>
<evidence type="ECO:0000256" key="1">
    <source>
        <dbReference type="SAM" id="Phobius"/>
    </source>
</evidence>
<dbReference type="EMBL" id="PTJA01000001">
    <property type="protein sequence ID" value="PPK83278.1"/>
    <property type="molecule type" value="Genomic_DNA"/>
</dbReference>
<keyword evidence="1" id="KW-1133">Transmembrane helix</keyword>
<gene>
    <name evidence="3" type="ORF">BXY41_101341</name>
</gene>
<feature type="transmembrane region" description="Helical" evidence="1">
    <location>
        <begin position="75"/>
        <end position="98"/>
    </location>
</feature>
<feature type="domain" description="Putative zinc-finger" evidence="2">
    <location>
        <begin position="7"/>
        <end position="41"/>
    </location>
</feature>
<protein>
    <submittedName>
        <fullName evidence="3">Putative zinc finger protein</fullName>
    </submittedName>
</protein>
<keyword evidence="4" id="KW-1185">Reference proteome</keyword>
<keyword evidence="1" id="KW-0472">Membrane</keyword>
<evidence type="ECO:0000313" key="3">
    <source>
        <dbReference type="EMBL" id="PPK83278.1"/>
    </source>
</evidence>
<accession>A0A2S6HYZ1</accession>
<evidence type="ECO:0000313" key="4">
    <source>
        <dbReference type="Proteomes" id="UP000237749"/>
    </source>
</evidence>
<sequence>MKNTLDCSIVRDMLPLFVENLTSEDSNNAIHRHLEQCESCRKYLENIQKPIDCPTVPKKEIDYMRKVKHSFKQRAYILSGVITIFCIILIAIFLRLFIIGTPIFIGDAPINYEWNYDMDSKVYWIHGTIEGANTSARIKIYEDNKNNQIKIKIYEIMPSVFYPNNQFSVKIPWNGEADIVWQGKESQQVITRSQFLNLSISEFQKGDYQNIVDLYDVNGAAMIKKLYDNATEVSSKALMSFDEEKYDKYFIISFPLTTGIYSGWIRDDKESQKEVIDERVFLYQEDGQYYFYKQGQHLKKISEDDMNTILDYIKTKKIS</sequence>
<dbReference type="InterPro" id="IPR027383">
    <property type="entry name" value="Znf_put"/>
</dbReference>
<dbReference type="OrthoDB" id="9816425at2"/>
<dbReference type="Proteomes" id="UP000237749">
    <property type="component" value="Unassembled WGS sequence"/>
</dbReference>
<comment type="caution">
    <text evidence="3">The sequence shown here is derived from an EMBL/GenBank/DDBJ whole genome shotgun (WGS) entry which is preliminary data.</text>
</comment>
<dbReference type="Pfam" id="PF13490">
    <property type="entry name" value="zf-HC2"/>
    <property type="match status" value="1"/>
</dbReference>
<evidence type="ECO:0000259" key="2">
    <source>
        <dbReference type="Pfam" id="PF13490"/>
    </source>
</evidence>
<organism evidence="3 4">
    <name type="scientific">Lacrimispora xylanisolvens</name>
    <dbReference type="NCBI Taxonomy" id="384636"/>
    <lineage>
        <taxon>Bacteria</taxon>
        <taxon>Bacillati</taxon>
        <taxon>Bacillota</taxon>
        <taxon>Clostridia</taxon>
        <taxon>Lachnospirales</taxon>
        <taxon>Lachnospiraceae</taxon>
        <taxon>Lacrimispora</taxon>
    </lineage>
</organism>
<dbReference type="AlphaFoldDB" id="A0A2S6HYZ1"/>
<dbReference type="RefSeq" id="WP_104433917.1">
    <property type="nucleotide sequence ID" value="NZ_PTJA01000001.1"/>
</dbReference>